<evidence type="ECO:0000256" key="1">
    <source>
        <dbReference type="ARBA" id="ARBA00001946"/>
    </source>
</evidence>
<keyword evidence="3" id="KW-0479">Metal-binding</keyword>
<dbReference type="OrthoDB" id="9797743at2"/>
<protein>
    <submittedName>
        <fullName evidence="5">HAD superfamily hydrolase (TIGR01509 family)</fullName>
    </submittedName>
</protein>
<keyword evidence="4" id="KW-0460">Magnesium</keyword>
<organism evidence="5 6">
    <name type="scientific">Aestuariispira insulae</name>
    <dbReference type="NCBI Taxonomy" id="1461337"/>
    <lineage>
        <taxon>Bacteria</taxon>
        <taxon>Pseudomonadati</taxon>
        <taxon>Pseudomonadota</taxon>
        <taxon>Alphaproteobacteria</taxon>
        <taxon>Rhodospirillales</taxon>
        <taxon>Kiloniellaceae</taxon>
        <taxon>Aestuariispira</taxon>
    </lineage>
</organism>
<dbReference type="AlphaFoldDB" id="A0A3D9HRI1"/>
<dbReference type="InterPro" id="IPR023198">
    <property type="entry name" value="PGP-like_dom2"/>
</dbReference>
<comment type="similarity">
    <text evidence="2">Belongs to the HAD-like hydrolase superfamily. CbbY/CbbZ/Gph/YieH family.</text>
</comment>
<evidence type="ECO:0000313" key="5">
    <source>
        <dbReference type="EMBL" id="RED52098.1"/>
    </source>
</evidence>
<dbReference type="Pfam" id="PF00702">
    <property type="entry name" value="Hydrolase"/>
    <property type="match status" value="1"/>
</dbReference>
<dbReference type="GO" id="GO:0046872">
    <property type="term" value="F:metal ion binding"/>
    <property type="evidence" value="ECO:0007669"/>
    <property type="project" value="UniProtKB-KW"/>
</dbReference>
<evidence type="ECO:0000256" key="4">
    <source>
        <dbReference type="ARBA" id="ARBA00022842"/>
    </source>
</evidence>
<evidence type="ECO:0000256" key="2">
    <source>
        <dbReference type="ARBA" id="ARBA00006171"/>
    </source>
</evidence>
<dbReference type="CDD" id="cd07526">
    <property type="entry name" value="HAD_BPGM_like"/>
    <property type="match status" value="1"/>
</dbReference>
<reference evidence="5 6" key="1">
    <citation type="submission" date="2018-07" db="EMBL/GenBank/DDBJ databases">
        <title>Genomic Encyclopedia of Type Strains, Phase III (KMG-III): the genomes of soil and plant-associated and newly described type strains.</title>
        <authorList>
            <person name="Whitman W."/>
        </authorList>
    </citation>
    <scope>NUCLEOTIDE SEQUENCE [LARGE SCALE GENOMIC DNA]</scope>
    <source>
        <strain evidence="5 6">CECT 8488</strain>
    </source>
</reference>
<keyword evidence="6" id="KW-1185">Reference proteome</keyword>
<comment type="cofactor">
    <cofactor evidence="1">
        <name>Mg(2+)</name>
        <dbReference type="ChEBI" id="CHEBI:18420"/>
    </cofactor>
</comment>
<dbReference type="Gene3D" id="3.40.50.1000">
    <property type="entry name" value="HAD superfamily/HAD-like"/>
    <property type="match status" value="1"/>
</dbReference>
<gene>
    <name evidence="5" type="ORF">DFP90_102116</name>
</gene>
<accession>A0A3D9HRI1</accession>
<dbReference type="InterPro" id="IPR006439">
    <property type="entry name" value="HAD-SF_hydro_IA"/>
</dbReference>
<dbReference type="InterPro" id="IPR023214">
    <property type="entry name" value="HAD_sf"/>
</dbReference>
<dbReference type="GO" id="GO:0016787">
    <property type="term" value="F:hydrolase activity"/>
    <property type="evidence" value="ECO:0007669"/>
    <property type="project" value="UniProtKB-KW"/>
</dbReference>
<dbReference type="SUPFAM" id="SSF56784">
    <property type="entry name" value="HAD-like"/>
    <property type="match status" value="1"/>
</dbReference>
<sequence length="220" mass="23989">MLVIFDCDGVLVNSEAIYIQAELDHLAAAGLNFDRRDYMTAFTGMPMDAWERKLTELAMTRFQVELASDFFDRLARQVKDQIERDLAMVPGARDHIEALERPVCVASSTGLEKLHWKLNHTGLAPLFGEGIYSADMVTHGKPEPDLFLHAAREMGAKPKDCIVVEDSSNGVLAGKAAGMTVIGFTGGAHCLDAHDADLIKAGADHVAADYPALQEMLGYL</sequence>
<name>A0A3D9HRI1_9PROT</name>
<proteinExistence type="inferred from homology"/>
<dbReference type="PANTHER" id="PTHR46193">
    <property type="entry name" value="6-PHOSPHOGLUCONATE PHOSPHATASE"/>
    <property type="match status" value="1"/>
</dbReference>
<evidence type="ECO:0000313" key="6">
    <source>
        <dbReference type="Proteomes" id="UP000256845"/>
    </source>
</evidence>
<comment type="caution">
    <text evidence="5">The sequence shown here is derived from an EMBL/GenBank/DDBJ whole genome shotgun (WGS) entry which is preliminary data.</text>
</comment>
<dbReference type="InterPro" id="IPR051600">
    <property type="entry name" value="Beta-PGM-like"/>
</dbReference>
<dbReference type="Proteomes" id="UP000256845">
    <property type="component" value="Unassembled WGS sequence"/>
</dbReference>
<dbReference type="NCBIfam" id="TIGR01509">
    <property type="entry name" value="HAD-SF-IA-v3"/>
    <property type="match status" value="1"/>
</dbReference>
<dbReference type="PANTHER" id="PTHR46193:SF10">
    <property type="entry name" value="6-PHOSPHOGLUCONATE PHOSPHATASE"/>
    <property type="match status" value="1"/>
</dbReference>
<dbReference type="InterPro" id="IPR036412">
    <property type="entry name" value="HAD-like_sf"/>
</dbReference>
<dbReference type="EMBL" id="QRDW01000002">
    <property type="protein sequence ID" value="RED52098.1"/>
    <property type="molecule type" value="Genomic_DNA"/>
</dbReference>
<dbReference type="RefSeq" id="WP_115935655.1">
    <property type="nucleotide sequence ID" value="NZ_QRDW01000002.1"/>
</dbReference>
<dbReference type="SFLD" id="SFLDS00003">
    <property type="entry name" value="Haloacid_Dehalogenase"/>
    <property type="match status" value="1"/>
</dbReference>
<dbReference type="SFLD" id="SFLDG01129">
    <property type="entry name" value="C1.5:_HAD__Beta-PGM__Phosphata"/>
    <property type="match status" value="1"/>
</dbReference>
<evidence type="ECO:0000256" key="3">
    <source>
        <dbReference type="ARBA" id="ARBA00022723"/>
    </source>
</evidence>
<dbReference type="Gene3D" id="1.10.150.240">
    <property type="entry name" value="Putative phosphatase, domain 2"/>
    <property type="match status" value="1"/>
</dbReference>
<keyword evidence="5" id="KW-0378">Hydrolase</keyword>